<dbReference type="PROSITE" id="PS51459">
    <property type="entry name" value="FIDO"/>
    <property type="match status" value="1"/>
</dbReference>
<proteinExistence type="predicted"/>
<evidence type="ECO:0000313" key="2">
    <source>
        <dbReference type="EMBL" id="RZU61727.1"/>
    </source>
</evidence>
<organism evidence="2 3">
    <name type="scientific">Zhihengliuella halotolerans</name>
    <dbReference type="NCBI Taxonomy" id="370736"/>
    <lineage>
        <taxon>Bacteria</taxon>
        <taxon>Bacillati</taxon>
        <taxon>Actinomycetota</taxon>
        <taxon>Actinomycetes</taxon>
        <taxon>Micrococcales</taxon>
        <taxon>Micrococcaceae</taxon>
        <taxon>Zhihengliuella</taxon>
    </lineage>
</organism>
<dbReference type="InterPro" id="IPR053737">
    <property type="entry name" value="Type_II_TA_Toxin"/>
</dbReference>
<feature type="domain" description="Fido" evidence="1">
    <location>
        <begin position="1"/>
        <end position="126"/>
    </location>
</feature>
<dbReference type="InterPro" id="IPR003812">
    <property type="entry name" value="Fido"/>
</dbReference>
<dbReference type="InterPro" id="IPR006440">
    <property type="entry name" value="Doc"/>
</dbReference>
<dbReference type="Gene3D" id="1.20.120.1870">
    <property type="entry name" value="Fic/DOC protein, Fido domain"/>
    <property type="match status" value="1"/>
</dbReference>
<dbReference type="EMBL" id="SHLA01000001">
    <property type="protein sequence ID" value="RZU61727.1"/>
    <property type="molecule type" value="Genomic_DNA"/>
</dbReference>
<name>A0A4Q8AC07_9MICC</name>
<dbReference type="Pfam" id="PF02661">
    <property type="entry name" value="Fic"/>
    <property type="match status" value="1"/>
</dbReference>
<dbReference type="Proteomes" id="UP000292685">
    <property type="component" value="Unassembled WGS sequence"/>
</dbReference>
<gene>
    <name evidence="2" type="ORF">EV380_1305</name>
</gene>
<sequence length="292" mass="31978">MTIRYLPAQALESLNLRFGGPGAGVRDLDGVKSCAARPANVPPDVDPPLDLFDRAALYFHGLASTQHFHNGNKRTAWAATDLFLKLNGVGLRETPVVAREALSLATAVRQDEEDFDETKVAEWLREHALTAADHVRSAVLAQSVGQEGPLVSDQTYKMPCQILGLVKGSGSLRYTLSAQVEWFPHEVDLERTVNLSVRQTHGTPWRFSHACDPSMTATVSRTVSAHWAPSGVESWSPTFVFDIGTDDDAEGFVSLNIDGEEAWSEHIMIRVMESTEPDWSSAPGREPAPETT</sequence>
<dbReference type="GO" id="GO:0016301">
    <property type="term" value="F:kinase activity"/>
    <property type="evidence" value="ECO:0007669"/>
    <property type="project" value="InterPro"/>
</dbReference>
<accession>A0A4Q8AC07</accession>
<keyword evidence="3" id="KW-1185">Reference proteome</keyword>
<protein>
    <submittedName>
        <fullName evidence="2">Prophage maintenance system killer protein</fullName>
    </submittedName>
</protein>
<evidence type="ECO:0000313" key="3">
    <source>
        <dbReference type="Proteomes" id="UP000292685"/>
    </source>
</evidence>
<comment type="caution">
    <text evidence="2">The sequence shown here is derived from an EMBL/GenBank/DDBJ whole genome shotgun (WGS) entry which is preliminary data.</text>
</comment>
<evidence type="ECO:0000259" key="1">
    <source>
        <dbReference type="PROSITE" id="PS51459"/>
    </source>
</evidence>
<dbReference type="PANTHER" id="PTHR39426:SF1">
    <property type="entry name" value="HOMOLOGY TO DEATH-ON-CURING PROTEIN OF PHAGE P1"/>
    <property type="match status" value="1"/>
</dbReference>
<reference evidence="2 3" key="1">
    <citation type="submission" date="2019-02" db="EMBL/GenBank/DDBJ databases">
        <title>Sequencing the genomes of 1000 actinobacteria strains.</title>
        <authorList>
            <person name="Klenk H.-P."/>
        </authorList>
    </citation>
    <scope>NUCLEOTIDE SEQUENCE [LARGE SCALE GENOMIC DNA]</scope>
    <source>
        <strain evidence="2 3">DSM 17364</strain>
    </source>
</reference>
<dbReference type="PANTHER" id="PTHR39426">
    <property type="entry name" value="HOMOLOGY TO DEATH-ON-CURING PROTEIN OF PHAGE P1"/>
    <property type="match status" value="1"/>
</dbReference>
<dbReference type="OrthoDB" id="9802752at2"/>
<dbReference type="AlphaFoldDB" id="A0A4Q8AC07"/>